<sequence length="147" mass="16542">MPDSPHTIFRNKIKSKLEEVSKLQQVRDASSLKFDGYPAADIIPSDEDSDYESTSENLRVSSFHVRLFQEVLKGGVTEAVNTLYDLIDDVMDVFDQDQTLSGVQADLPARYTMIRVTPVKGGWQETEEKNIIFTNLIINITVSVDIS</sequence>
<protein>
    <submittedName>
        <fullName evidence="1">Uncharacterized protein</fullName>
    </submittedName>
</protein>
<dbReference type="EMBL" id="LAZR01003480">
    <property type="protein sequence ID" value="KKN17875.1"/>
    <property type="molecule type" value="Genomic_DNA"/>
</dbReference>
<dbReference type="AlphaFoldDB" id="A0A0F9NED2"/>
<gene>
    <name evidence="1" type="ORF">LCGC14_0961340</name>
</gene>
<name>A0A0F9NED2_9ZZZZ</name>
<organism evidence="1">
    <name type="scientific">marine sediment metagenome</name>
    <dbReference type="NCBI Taxonomy" id="412755"/>
    <lineage>
        <taxon>unclassified sequences</taxon>
        <taxon>metagenomes</taxon>
        <taxon>ecological metagenomes</taxon>
    </lineage>
</organism>
<proteinExistence type="predicted"/>
<comment type="caution">
    <text evidence="1">The sequence shown here is derived from an EMBL/GenBank/DDBJ whole genome shotgun (WGS) entry which is preliminary data.</text>
</comment>
<accession>A0A0F9NED2</accession>
<reference evidence="1" key="1">
    <citation type="journal article" date="2015" name="Nature">
        <title>Complex archaea that bridge the gap between prokaryotes and eukaryotes.</title>
        <authorList>
            <person name="Spang A."/>
            <person name="Saw J.H."/>
            <person name="Jorgensen S.L."/>
            <person name="Zaremba-Niedzwiedzka K."/>
            <person name="Martijn J."/>
            <person name="Lind A.E."/>
            <person name="van Eijk R."/>
            <person name="Schleper C."/>
            <person name="Guy L."/>
            <person name="Ettema T.J."/>
        </authorList>
    </citation>
    <scope>NUCLEOTIDE SEQUENCE</scope>
</reference>
<evidence type="ECO:0000313" key="1">
    <source>
        <dbReference type="EMBL" id="KKN17875.1"/>
    </source>
</evidence>